<evidence type="ECO:0000259" key="1">
    <source>
        <dbReference type="Pfam" id="PF13185"/>
    </source>
</evidence>
<dbReference type="InterPro" id="IPR029016">
    <property type="entry name" value="GAF-like_dom_sf"/>
</dbReference>
<sequence length="174" mass="18436">MSPTSPGRPVSPVSPAATEAANQAAVLATTDLEALSGDSAARLPRLLEAMVTIGTGPELHSTFDRIVETAARVADCRYAALGVLAEHRDGLQDFVTCGMTDEQIARISRFPDGKHGLLAVVLGQEEPLRLHDLNADPRACGFPPGHPPMRSFLGLPVRVGGEVFGNLYLTEKRG</sequence>
<reference evidence="2" key="1">
    <citation type="submission" date="2021-04" db="EMBL/GenBank/DDBJ databases">
        <title>Sequencing of actinobacteria type strains.</title>
        <authorList>
            <person name="Nguyen G.-S."/>
            <person name="Wentzel A."/>
        </authorList>
    </citation>
    <scope>NUCLEOTIDE SEQUENCE</scope>
    <source>
        <strain evidence="2">DSM 42095</strain>
    </source>
</reference>
<dbReference type="EMBL" id="JAGSMN010000133">
    <property type="protein sequence ID" value="MBR7672769.1"/>
    <property type="molecule type" value="Genomic_DNA"/>
</dbReference>
<dbReference type="Proteomes" id="UP000675554">
    <property type="component" value="Unassembled WGS sequence"/>
</dbReference>
<evidence type="ECO:0000313" key="2">
    <source>
        <dbReference type="EMBL" id="MBR7672769.1"/>
    </source>
</evidence>
<accession>A0A8T4ILE6</accession>
<evidence type="ECO:0000313" key="3">
    <source>
        <dbReference type="Proteomes" id="UP000675554"/>
    </source>
</evidence>
<feature type="domain" description="GAF" evidence="1">
    <location>
        <begin position="59"/>
        <end position="169"/>
    </location>
</feature>
<keyword evidence="3" id="KW-1185">Reference proteome</keyword>
<dbReference type="InterPro" id="IPR003018">
    <property type="entry name" value="GAF"/>
</dbReference>
<protein>
    <submittedName>
        <fullName evidence="2">GAF domain-containing protein</fullName>
    </submittedName>
</protein>
<feature type="non-terminal residue" evidence="2">
    <location>
        <position position="174"/>
    </location>
</feature>
<proteinExistence type="predicted"/>
<dbReference type="Pfam" id="PF13185">
    <property type="entry name" value="GAF_2"/>
    <property type="match status" value="1"/>
</dbReference>
<dbReference type="Gene3D" id="3.30.450.40">
    <property type="match status" value="1"/>
</dbReference>
<dbReference type="AlphaFoldDB" id="A0A8T4ILE6"/>
<comment type="caution">
    <text evidence="2">The sequence shown here is derived from an EMBL/GenBank/DDBJ whole genome shotgun (WGS) entry which is preliminary data.</text>
</comment>
<name>A0A8T4ILE6_9ACTN</name>
<organism evidence="2 3">
    <name type="scientific">Streptomyces daliensis</name>
    <dbReference type="NCBI Taxonomy" id="299421"/>
    <lineage>
        <taxon>Bacteria</taxon>
        <taxon>Bacillati</taxon>
        <taxon>Actinomycetota</taxon>
        <taxon>Actinomycetes</taxon>
        <taxon>Kitasatosporales</taxon>
        <taxon>Streptomycetaceae</taxon>
        <taxon>Streptomyces</taxon>
    </lineage>
</organism>
<dbReference type="SUPFAM" id="SSF55781">
    <property type="entry name" value="GAF domain-like"/>
    <property type="match status" value="1"/>
</dbReference>
<gene>
    <name evidence="2" type="ORF">KDA82_06990</name>
</gene>